<dbReference type="Proteomes" id="UP000824469">
    <property type="component" value="Unassembled WGS sequence"/>
</dbReference>
<evidence type="ECO:0000313" key="1">
    <source>
        <dbReference type="EMBL" id="KAH9298238.1"/>
    </source>
</evidence>
<feature type="non-terminal residue" evidence="1">
    <location>
        <position position="213"/>
    </location>
</feature>
<dbReference type="PANTHER" id="PTHR33710">
    <property type="entry name" value="BNAC02G09200D PROTEIN"/>
    <property type="match status" value="1"/>
</dbReference>
<sequence>VHRVTQPISVSMRPFGIERYMDFPDNGLLDIAPIKNKPTWVNNRTGSASVSKRLDRLLLHNHLMMDMDHIRNWIAGTQCSYHFPIVLDIEDDGVKQGAPFKFNPAWILDQDFNNLVKENWRPFDPSTSNYVCQQFHDSLRNLKQLASKWASSKYKKCSQLLKQTEGKLTALISAQEGCLFSEEVLYEIKELETHKNKLLLEEEMEWRMKSHTT</sequence>
<reference evidence="1 2" key="1">
    <citation type="journal article" date="2021" name="Nat. Plants">
        <title>The Taxus genome provides insights into paclitaxel biosynthesis.</title>
        <authorList>
            <person name="Xiong X."/>
            <person name="Gou J."/>
            <person name="Liao Q."/>
            <person name="Li Y."/>
            <person name="Zhou Q."/>
            <person name="Bi G."/>
            <person name="Li C."/>
            <person name="Du R."/>
            <person name="Wang X."/>
            <person name="Sun T."/>
            <person name="Guo L."/>
            <person name="Liang H."/>
            <person name="Lu P."/>
            <person name="Wu Y."/>
            <person name="Zhang Z."/>
            <person name="Ro D.K."/>
            <person name="Shang Y."/>
            <person name="Huang S."/>
            <person name="Yan J."/>
        </authorList>
    </citation>
    <scope>NUCLEOTIDE SEQUENCE [LARGE SCALE GENOMIC DNA]</scope>
    <source>
        <strain evidence="1">Ta-2019</strain>
    </source>
</reference>
<dbReference type="AlphaFoldDB" id="A0AA38FD56"/>
<organism evidence="1 2">
    <name type="scientific">Taxus chinensis</name>
    <name type="common">Chinese yew</name>
    <name type="synonym">Taxus wallichiana var. chinensis</name>
    <dbReference type="NCBI Taxonomy" id="29808"/>
    <lineage>
        <taxon>Eukaryota</taxon>
        <taxon>Viridiplantae</taxon>
        <taxon>Streptophyta</taxon>
        <taxon>Embryophyta</taxon>
        <taxon>Tracheophyta</taxon>
        <taxon>Spermatophyta</taxon>
        <taxon>Pinopsida</taxon>
        <taxon>Pinidae</taxon>
        <taxon>Conifers II</taxon>
        <taxon>Cupressales</taxon>
        <taxon>Taxaceae</taxon>
        <taxon>Taxus</taxon>
    </lineage>
</organism>
<dbReference type="EMBL" id="JAHRHJ020000010">
    <property type="protein sequence ID" value="KAH9298238.1"/>
    <property type="molecule type" value="Genomic_DNA"/>
</dbReference>
<keyword evidence="2" id="KW-1185">Reference proteome</keyword>
<gene>
    <name evidence="1" type="ORF">KI387_029920</name>
</gene>
<comment type="caution">
    <text evidence="1">The sequence shown here is derived from an EMBL/GenBank/DDBJ whole genome shotgun (WGS) entry which is preliminary data.</text>
</comment>
<proteinExistence type="predicted"/>
<evidence type="ECO:0000313" key="2">
    <source>
        <dbReference type="Proteomes" id="UP000824469"/>
    </source>
</evidence>
<name>A0AA38FD56_TAXCH</name>
<accession>A0AA38FD56</accession>
<protein>
    <submittedName>
        <fullName evidence="1">Uncharacterized protein</fullName>
    </submittedName>
</protein>
<dbReference type="PANTHER" id="PTHR33710:SF71">
    <property type="entry name" value="ENDONUCLEASE_EXONUCLEASE_PHOSPHATASE DOMAIN-CONTAINING PROTEIN"/>
    <property type="match status" value="1"/>
</dbReference>